<accession>A0A2P2PTY5</accession>
<reference evidence="2" key="1">
    <citation type="submission" date="2018-02" db="EMBL/GenBank/DDBJ databases">
        <title>Rhizophora mucronata_Transcriptome.</title>
        <authorList>
            <person name="Meera S.P."/>
            <person name="Sreeshan A."/>
            <person name="Augustine A."/>
        </authorList>
    </citation>
    <scope>NUCLEOTIDE SEQUENCE</scope>
    <source>
        <tissue evidence="2">Leaf</tissue>
    </source>
</reference>
<proteinExistence type="predicted"/>
<dbReference type="EMBL" id="GGEC01077585">
    <property type="protein sequence ID" value="MBX58069.1"/>
    <property type="molecule type" value="Transcribed_RNA"/>
</dbReference>
<dbReference type="AlphaFoldDB" id="A0A2P2PTY5"/>
<name>A0A2P2PTY5_RHIMU</name>
<feature type="compositionally biased region" description="Basic residues" evidence="1">
    <location>
        <begin position="1"/>
        <end position="10"/>
    </location>
</feature>
<sequence length="24" mass="2898">MDQPRRKNLRRGPTSCAHENNNRF</sequence>
<organism evidence="2">
    <name type="scientific">Rhizophora mucronata</name>
    <name type="common">Asiatic mangrove</name>
    <dbReference type="NCBI Taxonomy" id="61149"/>
    <lineage>
        <taxon>Eukaryota</taxon>
        <taxon>Viridiplantae</taxon>
        <taxon>Streptophyta</taxon>
        <taxon>Embryophyta</taxon>
        <taxon>Tracheophyta</taxon>
        <taxon>Spermatophyta</taxon>
        <taxon>Magnoliopsida</taxon>
        <taxon>eudicotyledons</taxon>
        <taxon>Gunneridae</taxon>
        <taxon>Pentapetalae</taxon>
        <taxon>rosids</taxon>
        <taxon>fabids</taxon>
        <taxon>Malpighiales</taxon>
        <taxon>Rhizophoraceae</taxon>
        <taxon>Rhizophora</taxon>
    </lineage>
</organism>
<evidence type="ECO:0000256" key="1">
    <source>
        <dbReference type="SAM" id="MobiDB-lite"/>
    </source>
</evidence>
<feature type="region of interest" description="Disordered" evidence="1">
    <location>
        <begin position="1"/>
        <end position="24"/>
    </location>
</feature>
<protein>
    <submittedName>
        <fullName evidence="2">Uncharacterized protein</fullName>
    </submittedName>
</protein>
<evidence type="ECO:0000313" key="2">
    <source>
        <dbReference type="EMBL" id="MBX58069.1"/>
    </source>
</evidence>